<evidence type="ECO:0000256" key="1">
    <source>
        <dbReference type="ARBA" id="ARBA00000451"/>
    </source>
</evidence>
<evidence type="ECO:0000256" key="2">
    <source>
        <dbReference type="ARBA" id="ARBA00012489"/>
    </source>
</evidence>
<feature type="domain" description="Peptidase C50" evidence="5">
    <location>
        <begin position="19"/>
        <end position="114"/>
    </location>
</feature>
<comment type="catalytic activity">
    <reaction evidence="1">
        <text>All bonds known to be hydrolyzed by this endopeptidase have arginine in P1 and an acidic residue in P4. P6 is often occupied by an acidic residue or by a hydroxy-amino-acid residue, the phosphorylation of which enhances cleavage.</text>
        <dbReference type="EC" id="3.4.22.49"/>
    </reaction>
</comment>
<keyword evidence="4" id="KW-0159">Chromosome partition</keyword>
<evidence type="ECO:0000256" key="4">
    <source>
        <dbReference type="ARBA" id="ARBA00022829"/>
    </source>
</evidence>
<evidence type="ECO:0000313" key="7">
    <source>
        <dbReference type="Proteomes" id="UP001143981"/>
    </source>
</evidence>
<dbReference type="InterPro" id="IPR030397">
    <property type="entry name" value="SEPARIN_core_dom"/>
</dbReference>
<keyword evidence="7" id="KW-1185">Reference proteome</keyword>
<organism evidence="6 7">
    <name type="scientific">Coemansia biformis</name>
    <dbReference type="NCBI Taxonomy" id="1286918"/>
    <lineage>
        <taxon>Eukaryota</taxon>
        <taxon>Fungi</taxon>
        <taxon>Fungi incertae sedis</taxon>
        <taxon>Zoopagomycota</taxon>
        <taxon>Kickxellomycotina</taxon>
        <taxon>Kickxellomycetes</taxon>
        <taxon>Kickxellales</taxon>
        <taxon>Kickxellaceae</taxon>
        <taxon>Coemansia</taxon>
    </lineage>
</organism>
<dbReference type="GO" id="GO:0004197">
    <property type="term" value="F:cysteine-type endopeptidase activity"/>
    <property type="evidence" value="ECO:0007669"/>
    <property type="project" value="InterPro"/>
</dbReference>
<evidence type="ECO:0000313" key="6">
    <source>
        <dbReference type="EMBL" id="KAJ1727025.1"/>
    </source>
</evidence>
<dbReference type="EC" id="3.4.22.49" evidence="2"/>
<dbReference type="GO" id="GO:0044732">
    <property type="term" value="C:mitotic spindle pole body"/>
    <property type="evidence" value="ECO:0007669"/>
    <property type="project" value="TreeGrafter"/>
</dbReference>
<dbReference type="PANTHER" id="PTHR12792:SF0">
    <property type="entry name" value="SEPARIN"/>
    <property type="match status" value="1"/>
</dbReference>
<evidence type="ECO:0000256" key="3">
    <source>
        <dbReference type="ARBA" id="ARBA00022801"/>
    </source>
</evidence>
<dbReference type="EMBL" id="JANBOI010001257">
    <property type="protein sequence ID" value="KAJ1727025.1"/>
    <property type="molecule type" value="Genomic_DNA"/>
</dbReference>
<dbReference type="GO" id="GO:0005634">
    <property type="term" value="C:nucleus"/>
    <property type="evidence" value="ECO:0007669"/>
    <property type="project" value="InterPro"/>
</dbReference>
<dbReference type="Proteomes" id="UP001143981">
    <property type="component" value="Unassembled WGS sequence"/>
</dbReference>
<dbReference type="GO" id="GO:0051307">
    <property type="term" value="P:meiotic chromosome separation"/>
    <property type="evidence" value="ECO:0007669"/>
    <property type="project" value="TreeGrafter"/>
</dbReference>
<dbReference type="PANTHER" id="PTHR12792">
    <property type="entry name" value="EXTRA SPINDLE POLES 1-RELATED"/>
    <property type="match status" value="1"/>
</dbReference>
<dbReference type="InterPro" id="IPR005314">
    <property type="entry name" value="Peptidase_C50"/>
</dbReference>
<name>A0A9W7Y461_9FUNG</name>
<dbReference type="GO" id="GO:0072686">
    <property type="term" value="C:mitotic spindle"/>
    <property type="evidence" value="ECO:0007669"/>
    <property type="project" value="TreeGrafter"/>
</dbReference>
<dbReference type="GO" id="GO:0006508">
    <property type="term" value="P:proteolysis"/>
    <property type="evidence" value="ECO:0007669"/>
    <property type="project" value="InterPro"/>
</dbReference>
<proteinExistence type="predicted"/>
<reference evidence="6" key="1">
    <citation type="submission" date="2022-07" db="EMBL/GenBank/DDBJ databases">
        <title>Phylogenomic reconstructions and comparative analyses of Kickxellomycotina fungi.</title>
        <authorList>
            <person name="Reynolds N.K."/>
            <person name="Stajich J.E."/>
            <person name="Barry K."/>
            <person name="Grigoriev I.V."/>
            <person name="Crous P."/>
            <person name="Smith M.E."/>
        </authorList>
    </citation>
    <scope>NUCLEOTIDE SEQUENCE</scope>
    <source>
        <strain evidence="6">BCRC 34381</strain>
    </source>
</reference>
<sequence>GNGGGGDGNDQPPGAYVDGRRVFYVLNPEGDLHRTQANFEAYLQGQASWSGVAGRQPMNNECEHGLSTSDVFMYFGHGGAERYISRSQIRALDRCAVALLLGCSSGQLKLAGEYDALGTATDYLIGGCPALVGNLWDVGDKDIDRFAASLLHLWGLDQHSPAEIAVRLDGGHSPRRPDGPVSLAEAVCWARRACRMAFLTGAAPVVYGIPAYLSR</sequence>
<dbReference type="GO" id="GO:0005737">
    <property type="term" value="C:cytoplasm"/>
    <property type="evidence" value="ECO:0007669"/>
    <property type="project" value="TreeGrafter"/>
</dbReference>
<feature type="non-terminal residue" evidence="6">
    <location>
        <position position="1"/>
    </location>
</feature>
<evidence type="ECO:0000259" key="5">
    <source>
        <dbReference type="PROSITE" id="PS51700"/>
    </source>
</evidence>
<comment type="caution">
    <text evidence="6">The sequence shown here is derived from an EMBL/GenBank/DDBJ whole genome shotgun (WGS) entry which is preliminary data.</text>
</comment>
<protein>
    <recommendedName>
        <fullName evidence="2">separase</fullName>
        <ecNumber evidence="2">3.4.22.49</ecNumber>
    </recommendedName>
</protein>
<dbReference type="Pfam" id="PF03568">
    <property type="entry name" value="Separin_C"/>
    <property type="match status" value="1"/>
</dbReference>
<keyword evidence="3 6" id="KW-0378">Hydrolase</keyword>
<dbReference type="PROSITE" id="PS51700">
    <property type="entry name" value="SEPARIN"/>
    <property type="match status" value="1"/>
</dbReference>
<dbReference type="OrthoDB" id="10255632at2759"/>
<accession>A0A9W7Y461</accession>
<gene>
    <name evidence="6" type="primary">ESP1_1</name>
    <name evidence="6" type="ORF">LPJ61_004806</name>
</gene>
<dbReference type="AlphaFoldDB" id="A0A9W7Y461"/>